<feature type="compositionally biased region" description="Basic and acidic residues" evidence="4">
    <location>
        <begin position="190"/>
        <end position="199"/>
    </location>
</feature>
<feature type="compositionally biased region" description="Basic residues" evidence="4">
    <location>
        <begin position="372"/>
        <end position="382"/>
    </location>
</feature>
<dbReference type="Pfam" id="PF05615">
    <property type="entry name" value="THOC7"/>
    <property type="match status" value="1"/>
</dbReference>
<evidence type="ECO:0000313" key="5">
    <source>
        <dbReference type="EMBL" id="EPQ29488.1"/>
    </source>
</evidence>
<dbReference type="AlphaFoldDB" id="A0A061HA72"/>
<name>A0A061HA72_9BASI</name>
<proteinExistence type="predicted"/>
<feature type="coiled-coil region" evidence="3">
    <location>
        <begin position="87"/>
        <end position="114"/>
    </location>
</feature>
<reference evidence="5 6" key="1">
    <citation type="journal article" date="2013" name="Plant Cell">
        <title>The transition from a phytopathogenic smut ancestor to an anamorphic biocontrol agent deciphered by comparative whole-genome analysis.</title>
        <authorList>
            <person name="Lefebvre F."/>
            <person name="Joly D.L."/>
            <person name="Labbe C."/>
            <person name="Teichmann B."/>
            <person name="Linning R."/>
            <person name="Belzile F."/>
            <person name="Bakkeren G."/>
            <person name="Belanger R.R."/>
        </authorList>
    </citation>
    <scope>NUCLEOTIDE SEQUENCE [LARGE SCALE GENOMIC DNA]</scope>
    <source>
        <strain evidence="5 6">PF-1</strain>
    </source>
</reference>
<dbReference type="GO" id="GO:0000445">
    <property type="term" value="C:THO complex part of transcription export complex"/>
    <property type="evidence" value="ECO:0007669"/>
    <property type="project" value="InterPro"/>
</dbReference>
<dbReference type="eggNOG" id="ENOG502S942">
    <property type="taxonomic scope" value="Eukaryota"/>
</dbReference>
<dbReference type="Proteomes" id="UP000053664">
    <property type="component" value="Unassembled WGS sequence"/>
</dbReference>
<keyword evidence="2" id="KW-0539">Nucleus</keyword>
<feature type="region of interest" description="Disordered" evidence="4">
    <location>
        <begin position="190"/>
        <end position="382"/>
    </location>
</feature>
<gene>
    <name evidence="5" type="ORF">PFL1_06861</name>
</gene>
<evidence type="ECO:0000256" key="2">
    <source>
        <dbReference type="ARBA" id="ARBA00023242"/>
    </source>
</evidence>
<dbReference type="RefSeq" id="XP_007878684.1">
    <property type="nucleotide sequence ID" value="XM_007880493.1"/>
</dbReference>
<evidence type="ECO:0000256" key="3">
    <source>
        <dbReference type="SAM" id="Coils"/>
    </source>
</evidence>
<evidence type="ECO:0000256" key="4">
    <source>
        <dbReference type="SAM" id="MobiDB-lite"/>
    </source>
</evidence>
<evidence type="ECO:0000256" key="1">
    <source>
        <dbReference type="ARBA" id="ARBA00004123"/>
    </source>
</evidence>
<evidence type="ECO:0000313" key="6">
    <source>
        <dbReference type="Proteomes" id="UP000053664"/>
    </source>
</evidence>
<dbReference type="HOGENOM" id="CLU_746381_0_0_1"/>
<dbReference type="GO" id="GO:0006397">
    <property type="term" value="P:mRNA processing"/>
    <property type="evidence" value="ECO:0007669"/>
    <property type="project" value="InterPro"/>
</dbReference>
<dbReference type="GeneID" id="19320928"/>
<feature type="compositionally biased region" description="Acidic residues" evidence="4">
    <location>
        <begin position="234"/>
        <end position="245"/>
    </location>
</feature>
<keyword evidence="3" id="KW-0175">Coiled coil</keyword>
<feature type="compositionally biased region" description="Polar residues" evidence="4">
    <location>
        <begin position="248"/>
        <end position="264"/>
    </location>
</feature>
<dbReference type="EMBL" id="KE361630">
    <property type="protein sequence ID" value="EPQ29488.1"/>
    <property type="molecule type" value="Genomic_DNA"/>
</dbReference>
<organism evidence="5 6">
    <name type="scientific">Pseudozyma flocculosa PF-1</name>
    <dbReference type="NCBI Taxonomy" id="1277687"/>
    <lineage>
        <taxon>Eukaryota</taxon>
        <taxon>Fungi</taxon>
        <taxon>Dikarya</taxon>
        <taxon>Basidiomycota</taxon>
        <taxon>Ustilaginomycotina</taxon>
        <taxon>Ustilaginomycetes</taxon>
        <taxon>Ustilaginales</taxon>
        <taxon>Ustilaginaceae</taxon>
        <taxon>Pseudozyma</taxon>
    </lineage>
</organism>
<protein>
    <submittedName>
        <fullName evidence="5">Uncharacterized protein</fullName>
    </submittedName>
</protein>
<feature type="compositionally biased region" description="Acidic residues" evidence="4">
    <location>
        <begin position="200"/>
        <end position="222"/>
    </location>
</feature>
<dbReference type="KEGG" id="pfp:PFL1_06861"/>
<sequence length="382" mass="40972">MSSTLQPISQDTQEQVLKNRMAIDDRALRRLIKKFSSILSSSDAEALSLNTASFRAEVTSYQTSLRRLLSISSSTCPRETSGYAEELDEILAAQRRARDEIDELKATLASAKLERKQKLDYDNVAASIQHLPPRHQLGASLETLGATLDGIREESANVDAVAGEARGRMANVVGLLESLVKDVGDEVGRNERREVQREEVDGEADADADAEEAEGEPEAEAEAESRRRRTGGEGEGEVEQVDMDTTDVVASSSALPRSGSTTALNAAAAPFQPGPSSSTTTGTATAAALPSKRRSKREPASDEEGQLDDLPSSSSSSTNRLPASKRLKPESNVVDSEAGEEGQVESQNTAATHTAADSEEEEGSIQPVVRNQRARPQRGARR</sequence>
<comment type="subcellular location">
    <subcellularLocation>
        <location evidence="1">Nucleus</location>
    </subcellularLocation>
</comment>
<dbReference type="InterPro" id="IPR008501">
    <property type="entry name" value="THOC7/Mft1"/>
</dbReference>
<accession>A0A061HA72</accession>
<feature type="compositionally biased region" description="Low complexity" evidence="4">
    <location>
        <begin position="274"/>
        <end position="290"/>
    </location>
</feature>